<dbReference type="InterPro" id="IPR041118">
    <property type="entry name" value="Rx_N"/>
</dbReference>
<feature type="domain" description="NB-ARC" evidence="8">
    <location>
        <begin position="385"/>
        <end position="450"/>
    </location>
</feature>
<dbReference type="Gene3D" id="1.20.5.4130">
    <property type="match status" value="1"/>
</dbReference>
<dbReference type="InterPro" id="IPR002182">
    <property type="entry name" value="NB-ARC"/>
</dbReference>
<evidence type="ECO:0000256" key="1">
    <source>
        <dbReference type="ARBA" id="ARBA00008894"/>
    </source>
</evidence>
<dbReference type="InterPro" id="IPR044974">
    <property type="entry name" value="Disease_R_plants"/>
</dbReference>
<evidence type="ECO:0000256" key="6">
    <source>
        <dbReference type="ARBA" id="ARBA00023054"/>
    </source>
</evidence>
<evidence type="ECO:0000259" key="9">
    <source>
        <dbReference type="Pfam" id="PF18052"/>
    </source>
</evidence>
<keyword evidence="4" id="KW-0547">Nucleotide-binding</keyword>
<dbReference type="STRING" id="4572.M8B327"/>
<evidence type="ECO:0000259" key="8">
    <source>
        <dbReference type="Pfam" id="PF00931"/>
    </source>
</evidence>
<dbReference type="GO" id="GO:0042742">
    <property type="term" value="P:defense response to bacterium"/>
    <property type="evidence" value="ECO:0007669"/>
    <property type="project" value="UniProtKB-ARBA"/>
</dbReference>
<dbReference type="Pfam" id="PF23598">
    <property type="entry name" value="LRR_14"/>
    <property type="match status" value="1"/>
</dbReference>
<dbReference type="FunFam" id="1.10.10.10:FF:000322">
    <property type="entry name" value="Probable disease resistance protein At1g63360"/>
    <property type="match status" value="1"/>
</dbReference>
<evidence type="ECO:0000313" key="12">
    <source>
        <dbReference type="EMBL" id="EMS67964.1"/>
    </source>
</evidence>
<dbReference type="PRINTS" id="PR00364">
    <property type="entry name" value="DISEASERSIST"/>
</dbReference>
<dbReference type="GO" id="GO:0002758">
    <property type="term" value="P:innate immune response-activating signaling pathway"/>
    <property type="evidence" value="ECO:0007669"/>
    <property type="project" value="UniProtKB-ARBA"/>
</dbReference>
<dbReference type="eggNOG" id="KOG4658">
    <property type="taxonomic scope" value="Eukaryota"/>
</dbReference>
<dbReference type="GO" id="GO:0009626">
    <property type="term" value="P:plant-type hypersensitive response"/>
    <property type="evidence" value="ECO:0007669"/>
    <property type="project" value="UniProtKB-ARBA"/>
</dbReference>
<feature type="domain" description="Disease resistance N-terminal" evidence="9">
    <location>
        <begin position="12"/>
        <end position="86"/>
    </location>
</feature>
<dbReference type="InterPro" id="IPR058922">
    <property type="entry name" value="WHD_DRP"/>
</dbReference>
<dbReference type="InterPro" id="IPR032675">
    <property type="entry name" value="LRR_dom_sf"/>
</dbReference>
<dbReference type="Pfam" id="PF00931">
    <property type="entry name" value="NB-ARC"/>
    <property type="match status" value="2"/>
</dbReference>
<comment type="similarity">
    <text evidence="1">Belongs to the disease resistance NB-LRR family.</text>
</comment>
<dbReference type="CDD" id="cd14798">
    <property type="entry name" value="RX-CC_like"/>
    <property type="match status" value="1"/>
</dbReference>
<dbReference type="AlphaFoldDB" id="M8B327"/>
<keyword evidence="2" id="KW-0433">Leucine-rich repeat</keyword>
<evidence type="ECO:0000256" key="4">
    <source>
        <dbReference type="ARBA" id="ARBA00022741"/>
    </source>
</evidence>
<dbReference type="InterPro" id="IPR027417">
    <property type="entry name" value="P-loop_NTPase"/>
</dbReference>
<protein>
    <submittedName>
        <fullName evidence="12">Disease resistance protein RPM1</fullName>
    </submittedName>
</protein>
<dbReference type="Gene3D" id="3.80.10.10">
    <property type="entry name" value="Ribonuclease Inhibitor"/>
    <property type="match status" value="1"/>
</dbReference>
<dbReference type="PANTHER" id="PTHR23155">
    <property type="entry name" value="DISEASE RESISTANCE PROTEIN RP"/>
    <property type="match status" value="1"/>
</dbReference>
<keyword evidence="3" id="KW-0677">Repeat</keyword>
<sequence>MELVVGASEATMKSLLAKLGGLLAQEYTLITGVNGDLQYINDELATMQSFLRDVTTVGGGHGHRMKDWMKQIRDITYDIEDCIDDSADRLHGVPTDTCCYFLVNSIYEILTWWPRRQVATRISILKMRAQQIAERRDRYGVNNPYCPGTDGSGAGSSTVVGFDAADNQDESRQLVAVKDPVGVEEHMGDLDKRVTYIVGFGGVGKTAIATALYRKFGDRFGHRAMVTVSQSSDLETILRSIENQVKPPTSNQQKQGGSGESRFAAAVKGARDQVSRGTSAIMAKCCSSGASEEDRTKLDLLKNDLANNLKENRNSKALLTFCGAALNYSLQVFLPRFTCLALVLIEQRNNFNDSALFFLMKSLQILKEIAATAGHSLSAPFLFGSYLILIDDVWSATTLDNIINALPNNKDSRIIVTTRFHAVATTRREGDIRKVKGLADKESEELFRQAFHESKGSKYVIKGPQAPGTTSKIEEADFAHNIANTDSDKPVKLFEPSVSEPSDSKDVTSPDKVWKMCGGLPLAIVTMAGHVACNPRRTQDEWLDLCCSPFSESGKDHGKDGGKEITQEEVGRIVSHCYNDMPAEIKTCSLYLSIFPKGQKISRKRLTRRWIAESFVCEKQGLSVEDVAETYFNHLIRRKIIRPVEHSSNGKVKKFIVHDMVLEHIVAKASEENFITVVGGNWLMQPPSTKVRRLSLQGGDSKHAKDAEKMNLSHVRSVTMFGSLNQMSSHSFKFGIVQVLDLEGCTGLKGHHTEEICKMVLLKYLSLRRTDTKKLPKTIGKLENLETLDIRETNVVELPKTVCQLERLVNILGGDKRTRKALKIPEELSKKKKMKSLRILSGIEITGGSADLHHLTELRKLAIYKLKTIGEDATFKDLSSSIEYLGGHSLRTFVVDGESSEFIRSLDDLSTPPKFLVALELSGKIMKVPSWITELTALTKVTLSVTAFWTDNLKVLSNLEVLFCLSFTLMAANQDAETLTILAENKLHSNGEVIVPDGGFKSLKLLRFSAPLLPLLSFSRDAMPGLERLELRFSPRRTQSCAYDIGGQRR</sequence>
<keyword evidence="6" id="KW-0175">Coiled coil</keyword>
<evidence type="ECO:0000256" key="2">
    <source>
        <dbReference type="ARBA" id="ARBA00022614"/>
    </source>
</evidence>
<dbReference type="Pfam" id="PF23559">
    <property type="entry name" value="WHD_DRP"/>
    <property type="match status" value="1"/>
</dbReference>
<feature type="domain" description="Disease resistance protein winged helix" evidence="10">
    <location>
        <begin position="594"/>
        <end position="662"/>
    </location>
</feature>
<accession>M8B327</accession>
<dbReference type="Gene3D" id="3.40.50.300">
    <property type="entry name" value="P-loop containing nucleotide triphosphate hydrolases"/>
    <property type="match status" value="2"/>
</dbReference>
<feature type="compositionally biased region" description="Polar residues" evidence="7">
    <location>
        <begin position="243"/>
        <end position="255"/>
    </location>
</feature>
<dbReference type="Gene3D" id="1.10.10.10">
    <property type="entry name" value="Winged helix-like DNA-binding domain superfamily/Winged helix DNA-binding domain"/>
    <property type="match status" value="1"/>
</dbReference>
<dbReference type="PANTHER" id="PTHR23155:SF947">
    <property type="entry name" value="DISEASE RESISTANCE PROTEIN RPP13"/>
    <property type="match status" value="1"/>
</dbReference>
<organism evidence="12">
    <name type="scientific">Triticum urartu</name>
    <name type="common">Red wild einkorn</name>
    <name type="synonym">Crithodium urartu</name>
    <dbReference type="NCBI Taxonomy" id="4572"/>
    <lineage>
        <taxon>Eukaryota</taxon>
        <taxon>Viridiplantae</taxon>
        <taxon>Streptophyta</taxon>
        <taxon>Embryophyta</taxon>
        <taxon>Tracheophyta</taxon>
        <taxon>Spermatophyta</taxon>
        <taxon>Magnoliopsida</taxon>
        <taxon>Liliopsida</taxon>
        <taxon>Poales</taxon>
        <taxon>Poaceae</taxon>
        <taxon>BOP clade</taxon>
        <taxon>Pooideae</taxon>
        <taxon>Triticodae</taxon>
        <taxon>Triticeae</taxon>
        <taxon>Triticinae</taxon>
        <taxon>Triticum</taxon>
    </lineage>
</organism>
<dbReference type="InterPro" id="IPR055414">
    <property type="entry name" value="LRR_R13L4/SHOC2-like"/>
</dbReference>
<feature type="domain" description="Disease resistance R13L4/SHOC-2-like LRR" evidence="11">
    <location>
        <begin position="714"/>
        <end position="1040"/>
    </location>
</feature>
<dbReference type="EMBL" id="KD012420">
    <property type="protein sequence ID" value="EMS67964.1"/>
    <property type="molecule type" value="Genomic_DNA"/>
</dbReference>
<dbReference type="SUPFAM" id="SSF52058">
    <property type="entry name" value="L domain-like"/>
    <property type="match status" value="1"/>
</dbReference>
<evidence type="ECO:0000259" key="11">
    <source>
        <dbReference type="Pfam" id="PF23598"/>
    </source>
</evidence>
<dbReference type="SUPFAM" id="SSF52540">
    <property type="entry name" value="P-loop containing nucleoside triphosphate hydrolases"/>
    <property type="match status" value="1"/>
</dbReference>
<feature type="region of interest" description="Disordered" evidence="7">
    <location>
        <begin position="243"/>
        <end position="262"/>
    </location>
</feature>
<gene>
    <name evidence="12" type="ORF">TRIUR3_13082</name>
</gene>
<evidence type="ECO:0000256" key="5">
    <source>
        <dbReference type="ARBA" id="ARBA00022821"/>
    </source>
</evidence>
<evidence type="ECO:0000259" key="10">
    <source>
        <dbReference type="Pfam" id="PF23559"/>
    </source>
</evidence>
<evidence type="ECO:0000256" key="3">
    <source>
        <dbReference type="ARBA" id="ARBA00022737"/>
    </source>
</evidence>
<dbReference type="Pfam" id="PF18052">
    <property type="entry name" value="Rx_N"/>
    <property type="match status" value="1"/>
</dbReference>
<dbReference type="InterPro" id="IPR038005">
    <property type="entry name" value="RX-like_CC"/>
</dbReference>
<keyword evidence="5" id="KW-0611">Plant defense</keyword>
<name>M8B327_TRIUA</name>
<reference evidence="12" key="1">
    <citation type="journal article" date="2013" name="Nature">
        <title>Draft genome of the wheat A-genome progenitor Triticum urartu.</title>
        <authorList>
            <person name="Ling H.Q."/>
            <person name="Zhao S."/>
            <person name="Liu D."/>
            <person name="Wang J."/>
            <person name="Sun H."/>
            <person name="Zhang C."/>
            <person name="Fan H."/>
            <person name="Li D."/>
            <person name="Dong L."/>
            <person name="Tao Y."/>
            <person name="Gao C."/>
            <person name="Wu H."/>
            <person name="Li Y."/>
            <person name="Cui Y."/>
            <person name="Guo X."/>
            <person name="Zheng S."/>
            <person name="Wang B."/>
            <person name="Yu K."/>
            <person name="Liang Q."/>
            <person name="Yang W."/>
            <person name="Lou X."/>
            <person name="Chen J."/>
            <person name="Feng M."/>
            <person name="Jian J."/>
            <person name="Zhang X."/>
            <person name="Luo G."/>
            <person name="Jiang Y."/>
            <person name="Liu J."/>
            <person name="Wang Z."/>
            <person name="Sha Y."/>
            <person name="Zhang B."/>
            <person name="Wu H."/>
            <person name="Tang D."/>
            <person name="Shen Q."/>
            <person name="Xue P."/>
            <person name="Zou S."/>
            <person name="Wang X."/>
            <person name="Liu X."/>
            <person name="Wang F."/>
            <person name="Yang Y."/>
            <person name="An X."/>
            <person name="Dong Z."/>
            <person name="Zhang K."/>
            <person name="Zhang X."/>
            <person name="Luo M.C."/>
            <person name="Dvorak J."/>
            <person name="Tong Y."/>
            <person name="Wang J."/>
            <person name="Yang H."/>
            <person name="Li Z."/>
            <person name="Wang D."/>
            <person name="Zhang A."/>
            <person name="Wang J."/>
        </authorList>
    </citation>
    <scope>NUCLEOTIDE SEQUENCE</scope>
</reference>
<dbReference type="GO" id="GO:0043531">
    <property type="term" value="F:ADP binding"/>
    <property type="evidence" value="ECO:0007669"/>
    <property type="project" value="InterPro"/>
</dbReference>
<proteinExistence type="inferred from homology"/>
<dbReference type="InterPro" id="IPR036388">
    <property type="entry name" value="WH-like_DNA-bd_sf"/>
</dbReference>
<evidence type="ECO:0000256" key="7">
    <source>
        <dbReference type="SAM" id="MobiDB-lite"/>
    </source>
</evidence>
<feature type="domain" description="NB-ARC" evidence="8">
    <location>
        <begin position="191"/>
        <end position="253"/>
    </location>
</feature>